<accession>A0A1G5J8W0</accession>
<dbReference type="GO" id="GO:0009103">
    <property type="term" value="P:lipopolysaccharide biosynthetic process"/>
    <property type="evidence" value="ECO:0007669"/>
    <property type="project" value="TreeGrafter"/>
</dbReference>
<reference evidence="4" key="1">
    <citation type="submission" date="2016-10" db="EMBL/GenBank/DDBJ databases">
        <authorList>
            <person name="Varghese N."/>
            <person name="Submissions S."/>
        </authorList>
    </citation>
    <scope>NUCLEOTIDE SEQUENCE [LARGE SCALE GENOMIC DNA]</scope>
    <source>
        <strain evidence="4">BL9</strain>
    </source>
</reference>
<dbReference type="Gene3D" id="3.40.50.2000">
    <property type="entry name" value="Glycogen Phosphorylase B"/>
    <property type="match status" value="1"/>
</dbReference>
<evidence type="ECO:0000259" key="2">
    <source>
        <dbReference type="Pfam" id="PF00534"/>
    </source>
</evidence>
<gene>
    <name evidence="3" type="ORF">SAMN05720606_110153</name>
</gene>
<dbReference type="GO" id="GO:0016757">
    <property type="term" value="F:glycosyltransferase activity"/>
    <property type="evidence" value="ECO:0007669"/>
    <property type="project" value="InterPro"/>
</dbReference>
<evidence type="ECO:0000313" key="4">
    <source>
        <dbReference type="Proteomes" id="UP000198538"/>
    </source>
</evidence>
<evidence type="ECO:0000313" key="3">
    <source>
        <dbReference type="EMBL" id="SCY84785.1"/>
    </source>
</evidence>
<dbReference type="InterPro" id="IPR001296">
    <property type="entry name" value="Glyco_trans_1"/>
</dbReference>
<proteinExistence type="predicted"/>
<dbReference type="SUPFAM" id="SSF53756">
    <property type="entry name" value="UDP-Glycosyltransferase/glycogen phosphorylase"/>
    <property type="match status" value="1"/>
</dbReference>
<sequence>MKSLRKVGLVMRKIQFTEAQGPRVFADRLKQIGLELGVDVVFISPERHVSGYDWLPGYEHEKGDLVNYDIVLDQIHSQNIEHVIYTVSGFTFLKMFLPKSVLFPHSFPDPALTGYEMMKPFYTMVDKAIVQTEFLKRELGRNFGVHDVNVIPIGFNEELAHRHYDPSQVVHNRVLWIGRDEANRRPDLVLEYARQNPDKEVYMVFGGVRYQESMKKYDIPSNVKLKFALTQDEIFTLMNSAKVYWSCSAFDTFAMPLTEAMAMGKMVVKPEHACYGHIRSTHAFAGNEDNWFELVNMAAAAPRSVSEDNREYAFGAFSRTIMKEGYRNFFADWLK</sequence>
<name>A0A1G5J8W0_9BACL</name>
<dbReference type="PANTHER" id="PTHR46401">
    <property type="entry name" value="GLYCOSYLTRANSFERASE WBBK-RELATED"/>
    <property type="match status" value="1"/>
</dbReference>
<dbReference type="Pfam" id="PF00534">
    <property type="entry name" value="Glycos_transf_1"/>
    <property type="match status" value="1"/>
</dbReference>
<dbReference type="Proteomes" id="UP000198538">
    <property type="component" value="Unassembled WGS sequence"/>
</dbReference>
<dbReference type="EMBL" id="FMVM01000010">
    <property type="protein sequence ID" value="SCY84785.1"/>
    <property type="molecule type" value="Genomic_DNA"/>
</dbReference>
<keyword evidence="1 3" id="KW-0808">Transferase</keyword>
<dbReference type="STRING" id="582692.SAMN05720606_110153"/>
<organism evidence="3 4">
    <name type="scientific">Paenibacillus polysaccharolyticus</name>
    <dbReference type="NCBI Taxonomy" id="582692"/>
    <lineage>
        <taxon>Bacteria</taxon>
        <taxon>Bacillati</taxon>
        <taxon>Bacillota</taxon>
        <taxon>Bacilli</taxon>
        <taxon>Bacillales</taxon>
        <taxon>Paenibacillaceae</taxon>
        <taxon>Paenibacillus</taxon>
    </lineage>
</organism>
<protein>
    <submittedName>
        <fullName evidence="3">Glycosyltransferase involved in cell wall bisynthesis</fullName>
    </submittedName>
</protein>
<dbReference type="AlphaFoldDB" id="A0A1G5J8W0"/>
<feature type="domain" description="Glycosyl transferase family 1" evidence="2">
    <location>
        <begin position="172"/>
        <end position="268"/>
    </location>
</feature>
<keyword evidence="4" id="KW-1185">Reference proteome</keyword>
<evidence type="ECO:0000256" key="1">
    <source>
        <dbReference type="ARBA" id="ARBA00022679"/>
    </source>
</evidence>
<dbReference type="PANTHER" id="PTHR46401:SF2">
    <property type="entry name" value="GLYCOSYLTRANSFERASE WBBK-RELATED"/>
    <property type="match status" value="1"/>
</dbReference>